<dbReference type="Pfam" id="PF11831">
    <property type="entry name" value="Myb_Cef"/>
    <property type="match status" value="1"/>
</dbReference>
<dbReference type="Proteomes" id="UP000046395">
    <property type="component" value="Unassembled WGS sequence"/>
</dbReference>
<dbReference type="GO" id="GO:0005681">
    <property type="term" value="C:spliceosomal complex"/>
    <property type="evidence" value="ECO:0007669"/>
    <property type="project" value="UniProtKB-KW"/>
</dbReference>
<feature type="compositionally biased region" description="Basic and acidic residues" evidence="14">
    <location>
        <begin position="244"/>
        <end position="263"/>
    </location>
</feature>
<dbReference type="InterPro" id="IPR017930">
    <property type="entry name" value="Myb_dom"/>
</dbReference>
<proteinExistence type="inferred from homology"/>
<feature type="region of interest" description="Disordered" evidence="14">
    <location>
        <begin position="114"/>
        <end position="144"/>
    </location>
</feature>
<feature type="domain" description="HTH myb-type" evidence="16">
    <location>
        <begin position="3"/>
        <end position="58"/>
    </location>
</feature>
<evidence type="ECO:0000259" key="15">
    <source>
        <dbReference type="PROSITE" id="PS50090"/>
    </source>
</evidence>
<dbReference type="InterPro" id="IPR047240">
    <property type="entry name" value="SANT_CDC5L_II"/>
</dbReference>
<evidence type="ECO:0000313" key="17">
    <source>
        <dbReference type="Proteomes" id="UP000046395"/>
    </source>
</evidence>
<dbReference type="WBParaSite" id="TMUE_1000005336.3">
    <property type="protein sequence ID" value="TMUE_1000005336.3"/>
    <property type="gene ID" value="WBGene00291938"/>
</dbReference>
<dbReference type="PROSITE" id="PS51294">
    <property type="entry name" value="HTH_MYB"/>
    <property type="match status" value="2"/>
</dbReference>
<dbReference type="SUPFAM" id="SSF46689">
    <property type="entry name" value="Homeodomain-like"/>
    <property type="match status" value="1"/>
</dbReference>
<evidence type="ECO:0000256" key="10">
    <source>
        <dbReference type="ARBA" id="ARBA00023204"/>
    </source>
</evidence>
<dbReference type="CDD" id="cd11659">
    <property type="entry name" value="SANT_CDC5_II"/>
    <property type="match status" value="1"/>
</dbReference>
<dbReference type="GO" id="GO:0000981">
    <property type="term" value="F:DNA-binding transcription factor activity, RNA polymerase II-specific"/>
    <property type="evidence" value="ECO:0007669"/>
    <property type="project" value="TreeGrafter"/>
</dbReference>
<evidence type="ECO:0000256" key="8">
    <source>
        <dbReference type="ARBA" id="ARBA00023125"/>
    </source>
</evidence>
<dbReference type="GO" id="GO:0000974">
    <property type="term" value="C:Prp19 complex"/>
    <property type="evidence" value="ECO:0007669"/>
    <property type="project" value="InterPro"/>
</dbReference>
<dbReference type="AlphaFoldDB" id="A0A5S6QD91"/>
<feature type="domain" description="Myb-like" evidence="15">
    <location>
        <begin position="55"/>
        <end position="104"/>
    </location>
</feature>
<feature type="compositionally biased region" description="Low complexity" evidence="14">
    <location>
        <begin position="438"/>
        <end position="452"/>
    </location>
</feature>
<dbReference type="PANTHER" id="PTHR45885">
    <property type="entry name" value="CELL DIVISION CYCLE 5-LIKE PROTEIN"/>
    <property type="match status" value="1"/>
</dbReference>
<protein>
    <submittedName>
        <fullName evidence="18 19">Uncharacterized protein</fullName>
    </submittedName>
</protein>
<organism evidence="17 18">
    <name type="scientific">Trichuris muris</name>
    <name type="common">Mouse whipworm</name>
    <dbReference type="NCBI Taxonomy" id="70415"/>
    <lineage>
        <taxon>Eukaryota</taxon>
        <taxon>Metazoa</taxon>
        <taxon>Ecdysozoa</taxon>
        <taxon>Nematoda</taxon>
        <taxon>Enoplea</taxon>
        <taxon>Dorylaimia</taxon>
        <taxon>Trichinellida</taxon>
        <taxon>Trichuridae</taxon>
        <taxon>Trichuris</taxon>
    </lineage>
</organism>
<keyword evidence="8" id="KW-0238">DNA-binding</keyword>
<keyword evidence="4" id="KW-0747">Spliceosome</keyword>
<evidence type="ECO:0000256" key="13">
    <source>
        <dbReference type="SAM" id="Coils"/>
    </source>
</evidence>
<evidence type="ECO:0000256" key="12">
    <source>
        <dbReference type="ARBA" id="ARBA00023306"/>
    </source>
</evidence>
<dbReference type="InterPro" id="IPR021786">
    <property type="entry name" value="Cdc5p/Cef1_C"/>
</dbReference>
<feature type="domain" description="HTH myb-type" evidence="16">
    <location>
        <begin position="59"/>
        <end position="108"/>
    </location>
</feature>
<dbReference type="Gene3D" id="1.10.10.60">
    <property type="entry name" value="Homeodomain-like"/>
    <property type="match status" value="2"/>
</dbReference>
<keyword evidence="9" id="KW-0508">mRNA splicing</keyword>
<evidence type="ECO:0000256" key="3">
    <source>
        <dbReference type="ARBA" id="ARBA00022664"/>
    </source>
</evidence>
<reference evidence="17" key="1">
    <citation type="submission" date="2014-03" db="EMBL/GenBank/DDBJ databases">
        <title>The whipworm genome and dual-species transcriptomics of an intimate host-pathogen interaction.</title>
        <authorList>
            <person name="Foth B.J."/>
            <person name="Tsai I.J."/>
            <person name="Reid A.J."/>
            <person name="Bancroft A.J."/>
            <person name="Nichol S."/>
            <person name="Tracey A."/>
            <person name="Holroyd N."/>
            <person name="Cotton J.A."/>
            <person name="Stanley E.J."/>
            <person name="Zarowiecki M."/>
            <person name="Liu J.Z."/>
            <person name="Huckvale T."/>
            <person name="Cooper P.J."/>
            <person name="Grencis R.K."/>
            <person name="Berriman M."/>
        </authorList>
    </citation>
    <scope>NUCLEOTIDE SEQUENCE [LARGE SCALE GENOMIC DNA]</scope>
    <source>
        <strain evidence="17">Edinburgh</strain>
    </source>
</reference>
<feature type="domain" description="Myb-like" evidence="15">
    <location>
        <begin position="3"/>
        <end position="54"/>
    </location>
</feature>
<dbReference type="FunFam" id="1.10.10.60:FF:000021">
    <property type="entry name" value="CDC5 cell division cycle 5-like"/>
    <property type="match status" value="1"/>
</dbReference>
<evidence type="ECO:0000313" key="19">
    <source>
        <dbReference type="WBParaSite" id="TMUE_1000005336.2"/>
    </source>
</evidence>
<dbReference type="InterPro" id="IPR047242">
    <property type="entry name" value="CDC5L/Cef1"/>
</dbReference>
<dbReference type="GO" id="GO:0000398">
    <property type="term" value="P:mRNA splicing, via spliceosome"/>
    <property type="evidence" value="ECO:0007669"/>
    <property type="project" value="InterPro"/>
</dbReference>
<evidence type="ECO:0000256" key="14">
    <source>
        <dbReference type="SAM" id="MobiDB-lite"/>
    </source>
</evidence>
<dbReference type="InterPro" id="IPR001005">
    <property type="entry name" value="SANT/Myb"/>
</dbReference>
<name>A0A5S6QD91_TRIMR</name>
<keyword evidence="7 13" id="KW-0175">Coiled coil</keyword>
<evidence type="ECO:0000256" key="4">
    <source>
        <dbReference type="ARBA" id="ARBA00022728"/>
    </source>
</evidence>
<evidence type="ECO:0000259" key="16">
    <source>
        <dbReference type="PROSITE" id="PS51294"/>
    </source>
</evidence>
<evidence type="ECO:0000256" key="1">
    <source>
        <dbReference type="ARBA" id="ARBA00004123"/>
    </source>
</evidence>
<keyword evidence="10" id="KW-0234">DNA repair</keyword>
<dbReference type="PANTHER" id="PTHR45885:SF1">
    <property type="entry name" value="CELL DIVISION CYCLE 5-LIKE PROTEIN"/>
    <property type="match status" value="1"/>
</dbReference>
<evidence type="ECO:0000313" key="18">
    <source>
        <dbReference type="WBParaSite" id="TMUE_1000005336.1"/>
    </source>
</evidence>
<keyword evidence="12" id="KW-0131">Cell cycle</keyword>
<dbReference type="Pfam" id="PF13921">
    <property type="entry name" value="Myb_DNA-bind_6"/>
    <property type="match status" value="1"/>
</dbReference>
<evidence type="ECO:0000256" key="6">
    <source>
        <dbReference type="ARBA" id="ARBA00022763"/>
    </source>
</evidence>
<dbReference type="GO" id="GO:0006281">
    <property type="term" value="P:DNA repair"/>
    <property type="evidence" value="ECO:0007669"/>
    <property type="project" value="UniProtKB-KW"/>
</dbReference>
<comment type="similarity">
    <text evidence="2">Belongs to the CEF1 family.</text>
</comment>
<keyword evidence="5" id="KW-0677">Repeat</keyword>
<dbReference type="FunFam" id="1.10.10.60:FF:000091">
    <property type="entry name" value="CDC5 cell division cycle 5-like"/>
    <property type="match status" value="1"/>
</dbReference>
<dbReference type="STRING" id="70415.A0A5S6QD91"/>
<evidence type="ECO:0000256" key="5">
    <source>
        <dbReference type="ARBA" id="ARBA00022737"/>
    </source>
</evidence>
<keyword evidence="3" id="KW-0507">mRNA processing</keyword>
<evidence type="ECO:0000256" key="9">
    <source>
        <dbReference type="ARBA" id="ARBA00023187"/>
    </source>
</evidence>
<dbReference type="WBParaSite" id="TMUE_1000005336.2">
    <property type="protein sequence ID" value="TMUE_1000005336.2"/>
    <property type="gene ID" value="WBGene00291938"/>
</dbReference>
<dbReference type="WBParaSite" id="TMUE_1000005336.1">
    <property type="protein sequence ID" value="TMUE_1000005336.1"/>
    <property type="gene ID" value="WBGene00291938"/>
</dbReference>
<dbReference type="InterPro" id="IPR009057">
    <property type="entry name" value="Homeodomain-like_sf"/>
</dbReference>
<evidence type="ECO:0000256" key="2">
    <source>
        <dbReference type="ARBA" id="ARBA00010506"/>
    </source>
</evidence>
<comment type="subcellular location">
    <subcellularLocation>
        <location evidence="1">Nucleus</location>
    </subcellularLocation>
</comment>
<reference evidence="18" key="2">
    <citation type="submission" date="2019-12" db="UniProtKB">
        <authorList>
            <consortium name="WormBaseParasite"/>
        </authorList>
    </citation>
    <scope>IDENTIFICATION</scope>
</reference>
<keyword evidence="17" id="KW-1185">Reference proteome</keyword>
<evidence type="ECO:0000256" key="11">
    <source>
        <dbReference type="ARBA" id="ARBA00023242"/>
    </source>
</evidence>
<dbReference type="GO" id="GO:0000977">
    <property type="term" value="F:RNA polymerase II transcription regulatory region sequence-specific DNA binding"/>
    <property type="evidence" value="ECO:0007669"/>
    <property type="project" value="TreeGrafter"/>
</dbReference>
<dbReference type="SMART" id="SM00717">
    <property type="entry name" value="SANT"/>
    <property type="match status" value="2"/>
</dbReference>
<feature type="region of interest" description="Disordered" evidence="14">
    <location>
        <begin position="222"/>
        <end position="278"/>
    </location>
</feature>
<evidence type="ECO:0000256" key="7">
    <source>
        <dbReference type="ARBA" id="ARBA00023054"/>
    </source>
</evidence>
<feature type="region of interest" description="Disordered" evidence="14">
    <location>
        <begin position="416"/>
        <end position="453"/>
    </location>
</feature>
<dbReference type="CDD" id="cd00167">
    <property type="entry name" value="SANT"/>
    <property type="match status" value="1"/>
</dbReference>
<feature type="coiled-coil region" evidence="13">
    <location>
        <begin position="758"/>
        <end position="785"/>
    </location>
</feature>
<keyword evidence="6" id="KW-0227">DNA damage</keyword>
<dbReference type="PROSITE" id="PS50090">
    <property type="entry name" value="MYB_LIKE"/>
    <property type="match status" value="2"/>
</dbReference>
<sequence>MVRVIIKGGVWRNTEDEVLKAAVMKYGKNQWSRVASLLHRKSAKQCKARWFEWLDPSIKKTEWSREEDEKLLHLSKLMPTQWRTIAPIVGRTASQCLERYEYLLDRAVSKADGAVEETDDPRKLRPGEIDPCPETKPARPDPVDMDEDELEMLSEARARLANTQGKKAKRKARERQLEEARRLASLQKRRELRAAGIAWGRGQLFKKGIDYNEEIPFQRNVPLGFHDPQEDKVLSDMNTKRISQKLEEKRRSREAATAEEKKKNRERQKKRKAEGLTDAMFAKLQKEKKRSKLVLPQPQITEAELESIVKVGKANEAIRDLALMNENDATSTLLPDFNSTPGVNELRTPLLANNGQDTVMMEAENLLKLQNLDTPLKGGLNPVLSEGQFDGITPKREPVQTPNTLLRAALTPRTTGGLTPLAATPYLKGASDSESVASNRSMLSDSRPSSSNVALNRRALQEELRSSFKVLPPPKNDFEIILPEMDSSETLEDSTDGRTIVVDAGELKRQREIELKKQRAANLRKQTKAVQRNLPRPYEINISVLRKDIPTFLSGPHAADEMLNREMLVLLHHDALHNPTPAQTKYMNMTDAAGRFSDFLEKNPYTPVDEADVIQADKLLQAEEVTILNELNRDHLDMETYSQIWNECFSQVAFVPSQLRYTRAAMMAKKERLDSLQFELEQNRNSMSKMATKAVKLERKTRLLIGGHLNNTTKALQEIISLYEQIDVASMERAAFAHLEKQEDRAIAHRRQVIMNDVQRQEERERELQKSYAAIKDKLESLTLQKQQEDASISAKPVLYAEHE</sequence>
<keyword evidence="11" id="KW-0539">Nucleus</keyword>
<accession>A0A5S6QD91</accession>